<comment type="cofactor">
    <cofactor evidence="1">
        <name>FMN</name>
        <dbReference type="ChEBI" id="CHEBI:58210"/>
    </cofactor>
</comment>
<dbReference type="PANTHER" id="PTHR10578:SF104">
    <property type="entry name" value="CYTOCHROME B2, MITOCHONDRIAL-RELATED"/>
    <property type="match status" value="1"/>
</dbReference>
<feature type="region of interest" description="Disordered" evidence="3">
    <location>
        <begin position="83"/>
        <end position="105"/>
    </location>
</feature>
<keyword evidence="7" id="KW-1185">Reference proteome</keyword>
<dbReference type="PRINTS" id="PR00363">
    <property type="entry name" value="CYTOCHROMEB5"/>
</dbReference>
<dbReference type="PROSITE" id="PS50255">
    <property type="entry name" value="CYTOCHROME_B5_2"/>
    <property type="match status" value="1"/>
</dbReference>
<dbReference type="SMART" id="SM01117">
    <property type="entry name" value="Cyt-b5"/>
    <property type="match status" value="1"/>
</dbReference>
<evidence type="ECO:0000313" key="6">
    <source>
        <dbReference type="EMBL" id="KXJ90072.1"/>
    </source>
</evidence>
<dbReference type="Proteomes" id="UP000070501">
    <property type="component" value="Unassembled WGS sequence"/>
</dbReference>
<reference evidence="7" key="1">
    <citation type="submission" date="2016-02" db="EMBL/GenBank/DDBJ databases">
        <title>Draft genome sequence of Microdochium bolleyi, a fungal endophyte of beachgrass.</title>
        <authorList>
            <consortium name="DOE Joint Genome Institute"/>
            <person name="David A.S."/>
            <person name="May G."/>
            <person name="Haridas S."/>
            <person name="Lim J."/>
            <person name="Wang M."/>
            <person name="Labutti K."/>
            <person name="Lipzen A."/>
            <person name="Barry K."/>
            <person name="Grigoriev I.V."/>
        </authorList>
    </citation>
    <scope>NUCLEOTIDE SEQUENCE [LARGE SCALE GENOMIC DNA]</scope>
    <source>
        <strain evidence="7">J235TASD1</strain>
    </source>
</reference>
<dbReference type="InParanoid" id="A0A136IYR0"/>
<proteinExistence type="predicted"/>
<evidence type="ECO:0000259" key="5">
    <source>
        <dbReference type="PROSITE" id="PS51349"/>
    </source>
</evidence>
<dbReference type="InterPro" id="IPR037396">
    <property type="entry name" value="FMN_HAD"/>
</dbReference>
<dbReference type="Pfam" id="PF01070">
    <property type="entry name" value="FMN_dh"/>
    <property type="match status" value="1"/>
</dbReference>
<dbReference type="AlphaFoldDB" id="A0A136IYR0"/>
<dbReference type="PANTHER" id="PTHR10578">
    <property type="entry name" value="S -2-HYDROXY-ACID OXIDASE-RELATED"/>
    <property type="match status" value="1"/>
</dbReference>
<feature type="domain" description="Cytochrome b5 heme-binding" evidence="4">
    <location>
        <begin position="2"/>
        <end position="80"/>
    </location>
</feature>
<dbReference type="STRING" id="196109.A0A136IYR0"/>
<gene>
    <name evidence="6" type="ORF">Micbo1qcDRAFT_120855</name>
</gene>
<evidence type="ECO:0000256" key="3">
    <source>
        <dbReference type="SAM" id="MobiDB-lite"/>
    </source>
</evidence>
<dbReference type="GO" id="GO:0016491">
    <property type="term" value="F:oxidoreductase activity"/>
    <property type="evidence" value="ECO:0007669"/>
    <property type="project" value="UniProtKB-KW"/>
</dbReference>
<evidence type="ECO:0000256" key="1">
    <source>
        <dbReference type="ARBA" id="ARBA00001917"/>
    </source>
</evidence>
<dbReference type="InterPro" id="IPR036400">
    <property type="entry name" value="Cyt_B5-like_heme/steroid_sf"/>
</dbReference>
<accession>A0A136IYR0</accession>
<dbReference type="Gene3D" id="3.10.120.10">
    <property type="entry name" value="Cytochrome b5-like heme/steroid binding domain"/>
    <property type="match status" value="1"/>
</dbReference>
<dbReference type="InterPro" id="IPR000262">
    <property type="entry name" value="FMN-dep_DH"/>
</dbReference>
<dbReference type="SUPFAM" id="SSF55856">
    <property type="entry name" value="Cytochrome b5-like heme/steroid binding domain"/>
    <property type="match status" value="1"/>
</dbReference>
<dbReference type="PROSITE" id="PS51349">
    <property type="entry name" value="FMN_HYDROXY_ACID_DH_2"/>
    <property type="match status" value="1"/>
</dbReference>
<dbReference type="InterPro" id="IPR001199">
    <property type="entry name" value="Cyt_B5-like_heme/steroid-bd"/>
</dbReference>
<dbReference type="EMBL" id="KQ964253">
    <property type="protein sequence ID" value="KXJ90072.1"/>
    <property type="molecule type" value="Genomic_DNA"/>
</dbReference>
<evidence type="ECO:0000259" key="4">
    <source>
        <dbReference type="PROSITE" id="PS50255"/>
    </source>
</evidence>
<dbReference type="InterPro" id="IPR013785">
    <property type="entry name" value="Aldolase_TIM"/>
</dbReference>
<feature type="domain" description="FMN hydroxy acid dehydrogenase" evidence="5">
    <location>
        <begin position="106"/>
        <end position="458"/>
    </location>
</feature>
<protein>
    <submittedName>
        <fullName evidence="6">Putative mitochondrial cytochrome b2</fullName>
    </submittedName>
</protein>
<dbReference type="SUPFAM" id="SSF51395">
    <property type="entry name" value="FMN-linked oxidoreductases"/>
    <property type="match status" value="1"/>
</dbReference>
<dbReference type="OrthoDB" id="1925334at2759"/>
<sequence>MARSISWAEVQQHNTDDDVWIVVDGEVYDMTAFAPEHPGGPDIILQHAGRDATASYSSVHGPSLIRKELGQGAAFIGNFDRSTMPQVQQQQQPNSAAGQTNTTGKPDLDELINLDDFEKAASTSFTPKAWAYIYGASNDNITRDANQALLRRIWLRPAVMRDVRNERIDTSTTLFGCRLSMPVYMSPTGAVKMAGGEGELDQARAADKVGIIQCFATPSSYPHDEILEATPSRAFLQLYVDKNRKKSEEAVQRAEASGKVKALFVTVDCPVISKREADERVTDGTGAKRDKKGAGVVRQTSSFIDASLSWDDVKWLRRTTKLPIVIKGIQRWEDAVEAMRRGVDGIVISNHGGRAADTAPPSIVALLELRRHCPQVFDHMKVLVDGGFRRGSDVLKALCLGASAVGMGRPFMYAVNYGQEGVEALAGILHDEIKTAMQLCGMTELVKEAGPTWVNTAEVDHLIYNGASKAKL</sequence>
<organism evidence="6 7">
    <name type="scientific">Microdochium bolleyi</name>
    <dbReference type="NCBI Taxonomy" id="196109"/>
    <lineage>
        <taxon>Eukaryota</taxon>
        <taxon>Fungi</taxon>
        <taxon>Dikarya</taxon>
        <taxon>Ascomycota</taxon>
        <taxon>Pezizomycotina</taxon>
        <taxon>Sordariomycetes</taxon>
        <taxon>Xylariomycetidae</taxon>
        <taxon>Xylariales</taxon>
        <taxon>Microdochiaceae</taxon>
        <taxon>Microdochium</taxon>
    </lineage>
</organism>
<keyword evidence="2" id="KW-0560">Oxidoreductase</keyword>
<evidence type="ECO:0000256" key="2">
    <source>
        <dbReference type="ARBA" id="ARBA00023002"/>
    </source>
</evidence>
<dbReference type="Pfam" id="PF00173">
    <property type="entry name" value="Cyt-b5"/>
    <property type="match status" value="1"/>
</dbReference>
<evidence type="ECO:0000313" key="7">
    <source>
        <dbReference type="Proteomes" id="UP000070501"/>
    </source>
</evidence>
<dbReference type="Gene3D" id="3.20.20.70">
    <property type="entry name" value="Aldolase class I"/>
    <property type="match status" value="1"/>
</dbReference>
<name>A0A136IYR0_9PEZI</name>
<feature type="compositionally biased region" description="Polar residues" evidence="3">
    <location>
        <begin position="93"/>
        <end position="104"/>
    </location>
</feature>